<dbReference type="AlphaFoldDB" id="S0G727"/>
<dbReference type="PANTHER" id="PTHR21180">
    <property type="entry name" value="ENDONUCLEASE/EXONUCLEASE/PHOSPHATASE FAMILY DOMAIN-CONTAINING PROTEIN 1"/>
    <property type="match status" value="1"/>
</dbReference>
<gene>
    <name evidence="3" type="primary">comEA</name>
    <name evidence="3" type="ORF">Dpo_2c02150</name>
</gene>
<organism evidence="3 4">
    <name type="scientific">Desulfotignum phosphitoxidans DSM 13687</name>
    <dbReference type="NCBI Taxonomy" id="1286635"/>
    <lineage>
        <taxon>Bacteria</taxon>
        <taxon>Pseudomonadati</taxon>
        <taxon>Thermodesulfobacteriota</taxon>
        <taxon>Desulfobacteria</taxon>
        <taxon>Desulfobacterales</taxon>
        <taxon>Desulfobacteraceae</taxon>
        <taxon>Desulfotignum</taxon>
    </lineage>
</organism>
<dbReference type="Gene3D" id="1.10.150.320">
    <property type="entry name" value="Photosystem II 12 kDa extrinsic protein"/>
    <property type="match status" value="1"/>
</dbReference>
<dbReference type="GO" id="GO:0003677">
    <property type="term" value="F:DNA binding"/>
    <property type="evidence" value="ECO:0007669"/>
    <property type="project" value="InterPro"/>
</dbReference>
<protein>
    <submittedName>
        <fullName evidence="3">Competence protein ComEA</fullName>
    </submittedName>
</protein>
<dbReference type="RefSeq" id="WP_006964788.1">
    <property type="nucleotide sequence ID" value="NZ_APJX01000002.1"/>
</dbReference>
<dbReference type="Proteomes" id="UP000014216">
    <property type="component" value="Unassembled WGS sequence"/>
</dbReference>
<dbReference type="EMBL" id="APJX01000002">
    <property type="protein sequence ID" value="EMS80526.1"/>
    <property type="molecule type" value="Genomic_DNA"/>
</dbReference>
<accession>S0G727</accession>
<dbReference type="NCBIfam" id="TIGR00426">
    <property type="entry name" value="competence protein ComEA helix-hairpin-helix repeat region"/>
    <property type="match status" value="1"/>
</dbReference>
<feature type="signal peptide" evidence="1">
    <location>
        <begin position="1"/>
        <end position="27"/>
    </location>
</feature>
<keyword evidence="4" id="KW-1185">Reference proteome</keyword>
<evidence type="ECO:0000256" key="1">
    <source>
        <dbReference type="SAM" id="SignalP"/>
    </source>
</evidence>
<evidence type="ECO:0000313" key="4">
    <source>
        <dbReference type="Proteomes" id="UP000014216"/>
    </source>
</evidence>
<reference evidence="3 4" key="1">
    <citation type="journal article" date="2013" name="Genome Announc.">
        <title>Draft Genome Sequence of Desulfotignum phosphitoxidans DSM 13687 Strain FiPS-3.</title>
        <authorList>
            <person name="Poehlein A."/>
            <person name="Daniel R."/>
            <person name="Simeonova D.D."/>
        </authorList>
    </citation>
    <scope>NUCLEOTIDE SEQUENCE [LARGE SCALE GENOMIC DNA]</scope>
    <source>
        <strain evidence="3 4">DSM 13687</strain>
    </source>
</reference>
<dbReference type="OrthoDB" id="5296317at2"/>
<keyword evidence="1" id="KW-0732">Signal</keyword>
<feature type="domain" description="Helix-hairpin-helix DNA-binding motif class 1" evidence="2">
    <location>
        <begin position="39"/>
        <end position="58"/>
    </location>
</feature>
<comment type="caution">
    <text evidence="3">The sequence shown here is derived from an EMBL/GenBank/DDBJ whole genome shotgun (WGS) entry which is preliminary data.</text>
</comment>
<dbReference type="InterPro" id="IPR003583">
    <property type="entry name" value="Hlx-hairpin-Hlx_DNA-bd_motif"/>
</dbReference>
<dbReference type="SUPFAM" id="SSF47781">
    <property type="entry name" value="RuvA domain 2-like"/>
    <property type="match status" value="1"/>
</dbReference>
<dbReference type="GO" id="GO:0015627">
    <property type="term" value="C:type II protein secretion system complex"/>
    <property type="evidence" value="ECO:0007669"/>
    <property type="project" value="TreeGrafter"/>
</dbReference>
<dbReference type="GO" id="GO:0015628">
    <property type="term" value="P:protein secretion by the type II secretion system"/>
    <property type="evidence" value="ECO:0007669"/>
    <property type="project" value="TreeGrafter"/>
</dbReference>
<dbReference type="PANTHER" id="PTHR21180:SF32">
    <property type="entry name" value="ENDONUCLEASE_EXONUCLEASE_PHOSPHATASE FAMILY DOMAIN-CONTAINING PROTEIN 1"/>
    <property type="match status" value="1"/>
</dbReference>
<sequence length="93" mass="10328">MLKTKACVKIVLIGLLLLGFMVPAATGADKVNINTDSKEQLMTLHNIGDVVADRIIEYRKAQPFKTPEDIMKVKGVGQKTFESNKDRIVVKNE</sequence>
<dbReference type="GO" id="GO:0006281">
    <property type="term" value="P:DNA repair"/>
    <property type="evidence" value="ECO:0007669"/>
    <property type="project" value="InterPro"/>
</dbReference>
<feature type="chain" id="PRO_5004497610" evidence="1">
    <location>
        <begin position="28"/>
        <end position="93"/>
    </location>
</feature>
<dbReference type="InterPro" id="IPR051675">
    <property type="entry name" value="Endo/Exo/Phosphatase_dom_1"/>
</dbReference>
<evidence type="ECO:0000313" key="3">
    <source>
        <dbReference type="EMBL" id="EMS80526.1"/>
    </source>
</evidence>
<dbReference type="InterPro" id="IPR010994">
    <property type="entry name" value="RuvA_2-like"/>
</dbReference>
<feature type="domain" description="Helix-hairpin-helix DNA-binding motif class 1" evidence="2">
    <location>
        <begin position="68"/>
        <end position="87"/>
    </location>
</feature>
<dbReference type="InterPro" id="IPR004509">
    <property type="entry name" value="Competence_ComEA_HhH"/>
</dbReference>
<dbReference type="SMART" id="SM00278">
    <property type="entry name" value="HhH1"/>
    <property type="match status" value="2"/>
</dbReference>
<dbReference type="Pfam" id="PF12836">
    <property type="entry name" value="HHH_3"/>
    <property type="match status" value="1"/>
</dbReference>
<evidence type="ECO:0000259" key="2">
    <source>
        <dbReference type="SMART" id="SM00278"/>
    </source>
</evidence>
<proteinExistence type="predicted"/>
<name>S0G727_9BACT</name>